<dbReference type="EMBL" id="SLXD01000009">
    <property type="protein sequence ID" value="TCP01371.1"/>
    <property type="molecule type" value="Genomic_DNA"/>
</dbReference>
<evidence type="ECO:0000256" key="2">
    <source>
        <dbReference type="ARBA" id="ARBA00022481"/>
    </source>
</evidence>
<dbReference type="GeneID" id="99686107"/>
<dbReference type="Proteomes" id="UP000295106">
    <property type="component" value="Unassembled WGS sequence"/>
</dbReference>
<feature type="domain" description="Methyl-accepting transducer" evidence="6">
    <location>
        <begin position="276"/>
        <end position="505"/>
    </location>
</feature>
<dbReference type="AlphaFoldDB" id="A0A4R2M5P7"/>
<dbReference type="InterPro" id="IPR051310">
    <property type="entry name" value="MCP_chemotaxis"/>
</dbReference>
<gene>
    <name evidence="7" type="ORF">EV684_1094</name>
</gene>
<dbReference type="CDD" id="cd19411">
    <property type="entry name" value="MCP2201-like_sensor"/>
    <property type="match status" value="1"/>
</dbReference>
<evidence type="ECO:0000256" key="3">
    <source>
        <dbReference type="ARBA" id="ARBA00029447"/>
    </source>
</evidence>
<accession>A0A4R2M5P7</accession>
<evidence type="ECO:0000313" key="7">
    <source>
        <dbReference type="EMBL" id="TCP01371.1"/>
    </source>
</evidence>
<comment type="subcellular location">
    <subcellularLocation>
        <location evidence="1">Membrane</location>
    </subcellularLocation>
</comment>
<proteinExistence type="inferred from homology"/>
<keyword evidence="2" id="KW-0488">Methylation</keyword>
<keyword evidence="5" id="KW-1133">Transmembrane helix</keyword>
<dbReference type="RefSeq" id="WP_132647972.1">
    <property type="nucleotide sequence ID" value="NZ_CP181386.1"/>
</dbReference>
<dbReference type="Pfam" id="PF12729">
    <property type="entry name" value="4HB_MCP_1"/>
    <property type="match status" value="1"/>
</dbReference>
<dbReference type="Gene3D" id="1.10.287.950">
    <property type="entry name" value="Methyl-accepting chemotaxis protein"/>
    <property type="match status" value="1"/>
</dbReference>
<keyword evidence="5" id="KW-0812">Transmembrane</keyword>
<comment type="similarity">
    <text evidence="3">Belongs to the methyl-accepting chemotaxis (MCP) protein family.</text>
</comment>
<evidence type="ECO:0000313" key="8">
    <source>
        <dbReference type="Proteomes" id="UP000295106"/>
    </source>
</evidence>
<organism evidence="7 8">
    <name type="scientific">Rubrivivax gelatinosus</name>
    <name type="common">Rhodocyclus gelatinosus</name>
    <name type="synonym">Rhodopseudomonas gelatinosa</name>
    <dbReference type="NCBI Taxonomy" id="28068"/>
    <lineage>
        <taxon>Bacteria</taxon>
        <taxon>Pseudomonadati</taxon>
        <taxon>Pseudomonadota</taxon>
        <taxon>Betaproteobacteria</taxon>
        <taxon>Burkholderiales</taxon>
        <taxon>Sphaerotilaceae</taxon>
        <taxon>Rubrivivax</taxon>
    </lineage>
</organism>
<dbReference type="InterPro" id="IPR004090">
    <property type="entry name" value="Chemotax_Me-accpt_rcpt"/>
</dbReference>
<feature type="transmembrane region" description="Helical" evidence="5">
    <location>
        <begin position="16"/>
        <end position="38"/>
    </location>
</feature>
<dbReference type="GO" id="GO:0005886">
    <property type="term" value="C:plasma membrane"/>
    <property type="evidence" value="ECO:0007669"/>
    <property type="project" value="TreeGrafter"/>
</dbReference>
<dbReference type="PANTHER" id="PTHR43531">
    <property type="entry name" value="PROTEIN ICFG"/>
    <property type="match status" value="1"/>
</dbReference>
<reference evidence="7 8" key="1">
    <citation type="submission" date="2019-03" db="EMBL/GenBank/DDBJ databases">
        <title>Genomic Encyclopedia of Type Strains, Phase IV (KMG-IV): sequencing the most valuable type-strain genomes for metagenomic binning, comparative biology and taxonomic classification.</title>
        <authorList>
            <person name="Goeker M."/>
        </authorList>
    </citation>
    <scope>NUCLEOTIDE SEQUENCE [LARGE SCALE GENOMIC DNA]</scope>
    <source>
        <strain evidence="7 8">DSM 1709</strain>
    </source>
</reference>
<dbReference type="InterPro" id="IPR004089">
    <property type="entry name" value="MCPsignal_dom"/>
</dbReference>
<name>A0A4R2M5P7_RUBGE</name>
<dbReference type="GO" id="GO:0004888">
    <property type="term" value="F:transmembrane signaling receptor activity"/>
    <property type="evidence" value="ECO:0007669"/>
    <property type="project" value="InterPro"/>
</dbReference>
<evidence type="ECO:0000256" key="5">
    <source>
        <dbReference type="SAM" id="Phobius"/>
    </source>
</evidence>
<dbReference type="OrthoDB" id="9763018at2"/>
<keyword evidence="5" id="KW-0472">Membrane</keyword>
<dbReference type="GO" id="GO:0007165">
    <property type="term" value="P:signal transduction"/>
    <property type="evidence" value="ECO:0007669"/>
    <property type="project" value="UniProtKB-KW"/>
</dbReference>
<dbReference type="FunFam" id="1.10.287.950:FF:000001">
    <property type="entry name" value="Methyl-accepting chemotaxis sensory transducer"/>
    <property type="match status" value="1"/>
</dbReference>
<dbReference type="GO" id="GO:0006935">
    <property type="term" value="P:chemotaxis"/>
    <property type="evidence" value="ECO:0007669"/>
    <property type="project" value="InterPro"/>
</dbReference>
<dbReference type="SMART" id="SM00283">
    <property type="entry name" value="MA"/>
    <property type="match status" value="1"/>
</dbReference>
<evidence type="ECO:0000256" key="4">
    <source>
        <dbReference type="PROSITE-ProRule" id="PRU00284"/>
    </source>
</evidence>
<dbReference type="InterPro" id="IPR024478">
    <property type="entry name" value="HlyB_4HB_MCP"/>
</dbReference>
<keyword evidence="4" id="KW-0807">Transducer</keyword>
<dbReference type="Pfam" id="PF00015">
    <property type="entry name" value="MCPsignal"/>
    <property type="match status" value="1"/>
</dbReference>
<sequence length="523" mass="54047">MSKLSFRTVAGRLSGAFGLQILLCCACVVIAVVSLQGVSREVGEIRQRLFSAIDAANTIERVINVQAVALRDAIVARDDAEALATMLKTVGESAKVNDAATKALEATVPDEASARALFEAMVVARKAYAAEAWEVVALLKKGDHEAAATQLRNRVQPVQARYFETVANIRAAATGLMNQATAHTEATAARATLAMIVAAALAVALGVAMALLITRGLVRQLGGEPADVVRVAGEIARGNLAVQVPKAAAGNADSAMAAIGVMRDRLAEIVQNVRRNVDSMATGAAEIASGNADLSQRTEMQAAALQQTAATMDELGSTVRQNADNAARANGLAREASSVAHTGGEVVSRVVDTMRGISDGSRRIADITGVIDGIAFQTNILALNAAVEAARAGEQGRGFAVVAGEVRSLAQRAAAAAREIKTLISQSTEQTESGAELVDQAGVRMKEIVAAIARVSEMVAAISAASAEQSVGVAQVGEAVQQLDQATQQNAALVEQSAAAAASLRQQSAQLVDSVAVFRLERA</sequence>
<feature type="transmembrane region" description="Helical" evidence="5">
    <location>
        <begin position="193"/>
        <end position="213"/>
    </location>
</feature>
<dbReference type="InterPro" id="IPR047347">
    <property type="entry name" value="YvaQ-like_sensor"/>
</dbReference>
<protein>
    <submittedName>
        <fullName evidence="7">Methyl-accepting chemotaxis protein/methyl-accepting chemotaxis protein-1 (Serine sensor receptor)</fullName>
    </submittedName>
</protein>
<dbReference type="SUPFAM" id="SSF58104">
    <property type="entry name" value="Methyl-accepting chemotaxis protein (MCP) signaling domain"/>
    <property type="match status" value="1"/>
</dbReference>
<dbReference type="PROSITE" id="PS50111">
    <property type="entry name" value="CHEMOTAXIS_TRANSDUC_2"/>
    <property type="match status" value="1"/>
</dbReference>
<dbReference type="PRINTS" id="PR00260">
    <property type="entry name" value="CHEMTRNSDUCR"/>
</dbReference>
<comment type="caution">
    <text evidence="7">The sequence shown here is derived from an EMBL/GenBank/DDBJ whole genome shotgun (WGS) entry which is preliminary data.</text>
</comment>
<evidence type="ECO:0000256" key="1">
    <source>
        <dbReference type="ARBA" id="ARBA00004370"/>
    </source>
</evidence>
<dbReference type="PANTHER" id="PTHR43531:SF14">
    <property type="entry name" value="METHYL-ACCEPTING CHEMOTAXIS PROTEIN I-RELATED"/>
    <property type="match status" value="1"/>
</dbReference>
<evidence type="ECO:0000259" key="6">
    <source>
        <dbReference type="PROSITE" id="PS50111"/>
    </source>
</evidence>
<keyword evidence="7" id="KW-0675">Receptor</keyword>